<accession>A0A8B8PEK8</accession>
<feature type="domain" description="Pectinesterase inhibitor" evidence="4">
    <location>
        <begin position="37"/>
        <end position="197"/>
    </location>
</feature>
<organism evidence="5 6">
    <name type="scientific">Rhodamnia argentea</name>
    <dbReference type="NCBI Taxonomy" id="178133"/>
    <lineage>
        <taxon>Eukaryota</taxon>
        <taxon>Viridiplantae</taxon>
        <taxon>Streptophyta</taxon>
        <taxon>Embryophyta</taxon>
        <taxon>Tracheophyta</taxon>
        <taxon>Spermatophyta</taxon>
        <taxon>Magnoliopsida</taxon>
        <taxon>eudicotyledons</taxon>
        <taxon>Gunneridae</taxon>
        <taxon>Pentapetalae</taxon>
        <taxon>rosids</taxon>
        <taxon>malvids</taxon>
        <taxon>Myrtales</taxon>
        <taxon>Myrtaceae</taxon>
        <taxon>Myrtoideae</taxon>
        <taxon>Myrteae</taxon>
        <taxon>Australasian group</taxon>
        <taxon>Rhodamnia</taxon>
    </lineage>
</organism>
<dbReference type="RefSeq" id="XP_030533114.1">
    <property type="nucleotide sequence ID" value="XM_030677254.2"/>
</dbReference>
<dbReference type="Pfam" id="PF04043">
    <property type="entry name" value="PMEI"/>
    <property type="match status" value="1"/>
</dbReference>
<dbReference type="OrthoDB" id="1430376at2759"/>
<dbReference type="FunFam" id="1.20.140.40:FF:000005">
    <property type="entry name" value="Pectin methylesterase inhibitor 1"/>
    <property type="match status" value="1"/>
</dbReference>
<evidence type="ECO:0000313" key="6">
    <source>
        <dbReference type="RefSeq" id="XP_030533114.1"/>
    </source>
</evidence>
<dbReference type="GO" id="GO:0046910">
    <property type="term" value="F:pectinesterase inhibitor activity"/>
    <property type="evidence" value="ECO:0007669"/>
    <property type="project" value="UniProtKB-ARBA"/>
</dbReference>
<dbReference type="InterPro" id="IPR006501">
    <property type="entry name" value="Pectinesterase_inhib_dom"/>
</dbReference>
<keyword evidence="5" id="KW-1185">Reference proteome</keyword>
<protein>
    <submittedName>
        <fullName evidence="6">21 kDa protein-like</fullName>
    </submittedName>
</protein>
<evidence type="ECO:0000313" key="5">
    <source>
        <dbReference type="Proteomes" id="UP000827889"/>
    </source>
</evidence>
<dbReference type="PANTHER" id="PTHR31080:SF87">
    <property type="entry name" value="PECTINESTERASE INHIBITOR 7"/>
    <property type="match status" value="1"/>
</dbReference>
<keyword evidence="1 3" id="KW-0732">Signal</keyword>
<reference evidence="6" key="1">
    <citation type="submission" date="2025-08" db="UniProtKB">
        <authorList>
            <consortium name="RefSeq"/>
        </authorList>
    </citation>
    <scope>IDENTIFICATION</scope>
    <source>
        <tissue evidence="6">Leaf</tissue>
    </source>
</reference>
<dbReference type="PANTHER" id="PTHR31080">
    <property type="entry name" value="PECTINESTERASE INHIBITOR-LIKE"/>
    <property type="match status" value="1"/>
</dbReference>
<dbReference type="KEGG" id="rarg:115742766"/>
<dbReference type="SMART" id="SM00856">
    <property type="entry name" value="PMEI"/>
    <property type="match status" value="1"/>
</dbReference>
<comment type="similarity">
    <text evidence="2">Belongs to the PMEI family.</text>
</comment>
<gene>
    <name evidence="6" type="primary">LOC115742766</name>
</gene>
<dbReference type="GeneID" id="115742766"/>
<evidence type="ECO:0000256" key="3">
    <source>
        <dbReference type="SAM" id="SignalP"/>
    </source>
</evidence>
<dbReference type="NCBIfam" id="TIGR01614">
    <property type="entry name" value="PME_inhib"/>
    <property type="match status" value="1"/>
</dbReference>
<sequence>MKMARPSLPFLLLISTFAYFFISPTSAATTPSSASAAAANFIKASCSTTRYPALCVQSLSAYANTVKLSRKELALAALAVSLARAQAARDFVTRSAKLKGLKAREYEAVKDCLEEMGDSVDRLGKSMKELKGMGSQSKGQDFVWHASNVETWVSAALTDENTCMDGFSEKATEGRLKTSIRARVVDMAQVTSNALALVNRFASKH</sequence>
<dbReference type="CDD" id="cd15798">
    <property type="entry name" value="PMEI-like_3"/>
    <property type="match status" value="1"/>
</dbReference>
<name>A0A8B8PEK8_9MYRT</name>
<evidence type="ECO:0000256" key="1">
    <source>
        <dbReference type="ARBA" id="ARBA00022729"/>
    </source>
</evidence>
<feature type="signal peptide" evidence="3">
    <location>
        <begin position="1"/>
        <end position="27"/>
    </location>
</feature>
<dbReference type="InterPro" id="IPR035513">
    <property type="entry name" value="Invertase/methylesterase_inhib"/>
</dbReference>
<dbReference type="SUPFAM" id="SSF101148">
    <property type="entry name" value="Plant invertase/pectin methylesterase inhibitor"/>
    <property type="match status" value="1"/>
</dbReference>
<feature type="chain" id="PRO_5034433054" evidence="3">
    <location>
        <begin position="28"/>
        <end position="205"/>
    </location>
</feature>
<dbReference type="AlphaFoldDB" id="A0A8B8PEK8"/>
<evidence type="ECO:0000259" key="4">
    <source>
        <dbReference type="SMART" id="SM00856"/>
    </source>
</evidence>
<dbReference type="InterPro" id="IPR051955">
    <property type="entry name" value="PME_Inhibitor"/>
</dbReference>
<dbReference type="Gene3D" id="1.20.140.40">
    <property type="entry name" value="Invertase/pectin methylesterase inhibitor family protein"/>
    <property type="match status" value="1"/>
</dbReference>
<evidence type="ECO:0000256" key="2">
    <source>
        <dbReference type="ARBA" id="ARBA00038471"/>
    </source>
</evidence>
<dbReference type="Proteomes" id="UP000827889">
    <property type="component" value="Chromosome 10"/>
</dbReference>
<proteinExistence type="inferred from homology"/>